<evidence type="ECO:0000313" key="1">
    <source>
        <dbReference type="EMBL" id="KAG5559325.1"/>
    </source>
</evidence>
<evidence type="ECO:0008006" key="3">
    <source>
        <dbReference type="Google" id="ProtNLM"/>
    </source>
</evidence>
<proteinExistence type="predicted"/>
<name>A0AAV6L3U6_9ERIC</name>
<accession>A0AAV6L3U6</accession>
<organism evidence="1 2">
    <name type="scientific">Rhododendron griersonianum</name>
    <dbReference type="NCBI Taxonomy" id="479676"/>
    <lineage>
        <taxon>Eukaryota</taxon>
        <taxon>Viridiplantae</taxon>
        <taxon>Streptophyta</taxon>
        <taxon>Embryophyta</taxon>
        <taxon>Tracheophyta</taxon>
        <taxon>Spermatophyta</taxon>
        <taxon>Magnoliopsida</taxon>
        <taxon>eudicotyledons</taxon>
        <taxon>Gunneridae</taxon>
        <taxon>Pentapetalae</taxon>
        <taxon>asterids</taxon>
        <taxon>Ericales</taxon>
        <taxon>Ericaceae</taxon>
        <taxon>Ericoideae</taxon>
        <taxon>Rhodoreae</taxon>
        <taxon>Rhododendron</taxon>
    </lineage>
</organism>
<dbReference type="EMBL" id="JACTNZ010000003">
    <property type="protein sequence ID" value="KAG5559325.1"/>
    <property type="molecule type" value="Genomic_DNA"/>
</dbReference>
<dbReference type="Proteomes" id="UP000823749">
    <property type="component" value="Chromosome 3"/>
</dbReference>
<evidence type="ECO:0000313" key="2">
    <source>
        <dbReference type="Proteomes" id="UP000823749"/>
    </source>
</evidence>
<sequence length="116" mass="13552">MLHAQESHSHLFFAHPYTARIWDHFLEKDDIGRAGLNLLNEADWAFIHRRNHDFESLIIKLSLAAVIYGKWCERKRRIFQQLSLSSMEFTSKTVNDPRASISSWGHVKNMSDAKLD</sequence>
<keyword evidence="2" id="KW-1185">Reference proteome</keyword>
<reference evidence="1" key="1">
    <citation type="submission" date="2020-08" db="EMBL/GenBank/DDBJ databases">
        <title>Plant Genome Project.</title>
        <authorList>
            <person name="Zhang R.-G."/>
        </authorList>
    </citation>
    <scope>NUCLEOTIDE SEQUENCE</scope>
    <source>
        <strain evidence="1">WSP0</strain>
        <tissue evidence="1">Leaf</tissue>
    </source>
</reference>
<comment type="caution">
    <text evidence="1">The sequence shown here is derived from an EMBL/GenBank/DDBJ whole genome shotgun (WGS) entry which is preliminary data.</text>
</comment>
<dbReference type="AlphaFoldDB" id="A0AAV6L3U6"/>
<gene>
    <name evidence="1" type="ORF">RHGRI_009012</name>
</gene>
<protein>
    <recommendedName>
        <fullName evidence="3">Maturase K</fullName>
    </recommendedName>
</protein>